<protein>
    <submittedName>
        <fullName evidence="1">L10-interacting MYB domain-containing protein</fullName>
    </submittedName>
</protein>
<keyword evidence="2" id="KW-1185">Reference proteome</keyword>
<dbReference type="Proteomes" id="UP001060215">
    <property type="component" value="Chromosome 7"/>
</dbReference>
<accession>A0ACC0H5Q9</accession>
<sequence length="261" mass="28727">MTGYKNIANQILDKTGLLHSAKQMKNKFDNLKKDWVAWQNLENANHGLTGLGYDHETSLFTVPDHWRAKMQAMNNRCVKFKTKPLEHLELMEQVYSGAVATGKHTWTPTEVCDDAATTTNANEDSGMEPLSASTPPQLGHDTVRENVVDSSLFNDSPLQSAADGSANAKRRKQPMLGIVASSMENLVAAVSKQSRELKTTQYVVTGNGENTVGDCLARLMSMPGLEPNGKLFSFVCGIMDSPENRDIIMAFSMDYIANQLI</sequence>
<evidence type="ECO:0000313" key="1">
    <source>
        <dbReference type="EMBL" id="KAI8007950.1"/>
    </source>
</evidence>
<reference evidence="1 2" key="1">
    <citation type="journal article" date="2022" name="Plant J.">
        <title>Chromosome-level genome of Camellia lanceoleosa provides a valuable resource for understanding genome evolution and self-incompatibility.</title>
        <authorList>
            <person name="Gong W."/>
            <person name="Xiao S."/>
            <person name="Wang L."/>
            <person name="Liao Z."/>
            <person name="Chang Y."/>
            <person name="Mo W."/>
            <person name="Hu G."/>
            <person name="Li W."/>
            <person name="Zhao G."/>
            <person name="Zhu H."/>
            <person name="Hu X."/>
            <person name="Ji K."/>
            <person name="Xiang X."/>
            <person name="Song Q."/>
            <person name="Yuan D."/>
            <person name="Jin S."/>
            <person name="Zhang L."/>
        </authorList>
    </citation>
    <scope>NUCLEOTIDE SEQUENCE [LARGE SCALE GENOMIC DNA]</scope>
    <source>
        <strain evidence="1">SQ_2022a</strain>
    </source>
</reference>
<dbReference type="EMBL" id="CM045764">
    <property type="protein sequence ID" value="KAI8007950.1"/>
    <property type="molecule type" value="Genomic_DNA"/>
</dbReference>
<organism evidence="1 2">
    <name type="scientific">Camellia lanceoleosa</name>
    <dbReference type="NCBI Taxonomy" id="1840588"/>
    <lineage>
        <taxon>Eukaryota</taxon>
        <taxon>Viridiplantae</taxon>
        <taxon>Streptophyta</taxon>
        <taxon>Embryophyta</taxon>
        <taxon>Tracheophyta</taxon>
        <taxon>Spermatophyta</taxon>
        <taxon>Magnoliopsida</taxon>
        <taxon>eudicotyledons</taxon>
        <taxon>Gunneridae</taxon>
        <taxon>Pentapetalae</taxon>
        <taxon>asterids</taxon>
        <taxon>Ericales</taxon>
        <taxon>Theaceae</taxon>
        <taxon>Camellia</taxon>
    </lineage>
</organism>
<gene>
    <name evidence="1" type="ORF">LOK49_LG07G01970</name>
</gene>
<name>A0ACC0H5Q9_9ERIC</name>
<comment type="caution">
    <text evidence="1">The sequence shown here is derived from an EMBL/GenBank/DDBJ whole genome shotgun (WGS) entry which is preliminary data.</text>
</comment>
<proteinExistence type="predicted"/>
<evidence type="ECO:0000313" key="2">
    <source>
        <dbReference type="Proteomes" id="UP001060215"/>
    </source>
</evidence>